<dbReference type="KEGG" id="ache:ACHE_60075S"/>
<sequence length="168" mass="19098">MTFAVNFRNHLTTLPDHSLGNTVFQSRVYFQIPVYELPDLDLLGNLIHLHPLQGSGIDTRSLLEIANQAFQSGAGILAYDDASLRSWMAFITMQPDYESMNLRYGDTIASSWRDLKINSLDWARLTTLSSTSVLPTGRAPYCQRQSQTIQRQPRRRRGMSAFLSRCNI</sequence>
<keyword evidence="2" id="KW-1185">Reference proteome</keyword>
<reference evidence="1" key="2">
    <citation type="submission" date="2021-02" db="EMBL/GenBank/DDBJ databases">
        <title>Aspergillus chevalieri M1 genome sequence.</title>
        <authorList>
            <person name="Kadooka C."/>
            <person name="Mori K."/>
            <person name="Futagami T."/>
        </authorList>
    </citation>
    <scope>NUCLEOTIDE SEQUENCE</scope>
    <source>
        <strain evidence="1">M1</strain>
    </source>
</reference>
<evidence type="ECO:0000313" key="1">
    <source>
        <dbReference type="EMBL" id="BCR90189.1"/>
    </source>
</evidence>
<organism evidence="1 2">
    <name type="scientific">Aspergillus chevalieri</name>
    <name type="common">Eurotium chevalieri</name>
    <dbReference type="NCBI Taxonomy" id="182096"/>
    <lineage>
        <taxon>Eukaryota</taxon>
        <taxon>Fungi</taxon>
        <taxon>Dikarya</taxon>
        <taxon>Ascomycota</taxon>
        <taxon>Pezizomycotina</taxon>
        <taxon>Eurotiomycetes</taxon>
        <taxon>Eurotiomycetidae</taxon>
        <taxon>Eurotiales</taxon>
        <taxon>Aspergillaceae</taxon>
        <taxon>Aspergillus</taxon>
        <taxon>Aspergillus subgen. Aspergillus</taxon>
    </lineage>
</organism>
<dbReference type="EMBL" id="AP024421">
    <property type="protein sequence ID" value="BCR90189.1"/>
    <property type="molecule type" value="Genomic_DNA"/>
</dbReference>
<dbReference type="Proteomes" id="UP000637239">
    <property type="component" value="Chromosome 6"/>
</dbReference>
<proteinExistence type="predicted"/>
<dbReference type="InterPro" id="IPR023213">
    <property type="entry name" value="CAT-like_dom_sf"/>
</dbReference>
<dbReference type="AlphaFoldDB" id="A0A7R7VU82"/>
<dbReference type="Gene3D" id="3.30.559.10">
    <property type="entry name" value="Chloramphenicol acetyltransferase-like domain"/>
    <property type="match status" value="1"/>
</dbReference>
<gene>
    <name evidence="1" type="ORF">ACHE_60075S</name>
</gene>
<evidence type="ECO:0000313" key="2">
    <source>
        <dbReference type="Proteomes" id="UP000637239"/>
    </source>
</evidence>
<protein>
    <submittedName>
        <fullName evidence="1">Uncharacterized protein</fullName>
    </submittedName>
</protein>
<dbReference type="GeneID" id="66984547"/>
<dbReference type="RefSeq" id="XP_043138711.1">
    <property type="nucleotide sequence ID" value="XM_043281210.1"/>
</dbReference>
<name>A0A7R7VU82_ASPCH</name>
<reference evidence="1" key="1">
    <citation type="submission" date="2021-01" db="EMBL/GenBank/DDBJ databases">
        <authorList>
            <consortium name="Aspergillus chevalieri M1 genome sequencing consortium"/>
            <person name="Kazuki M."/>
            <person name="Futagami T."/>
        </authorList>
    </citation>
    <scope>NUCLEOTIDE SEQUENCE</scope>
    <source>
        <strain evidence="1">M1</strain>
    </source>
</reference>
<accession>A0A7R7VU82</accession>